<feature type="domain" description="DUF5689" evidence="1">
    <location>
        <begin position="52"/>
        <end position="270"/>
    </location>
</feature>
<dbReference type="EMBL" id="QFOI01000298">
    <property type="protein sequence ID" value="PZP44799.1"/>
    <property type="molecule type" value="Genomic_DNA"/>
</dbReference>
<proteinExistence type="predicted"/>
<feature type="non-terminal residue" evidence="2">
    <location>
        <position position="419"/>
    </location>
</feature>
<comment type="caution">
    <text evidence="2">The sequence shown here is derived from an EMBL/GenBank/DDBJ whole genome shotgun (WGS) entry which is preliminary data.</text>
</comment>
<feature type="domain" description="DUF5689" evidence="1">
    <location>
        <begin position="288"/>
        <end position="379"/>
    </location>
</feature>
<dbReference type="Proteomes" id="UP000249645">
    <property type="component" value="Unassembled WGS sequence"/>
</dbReference>
<protein>
    <recommendedName>
        <fullName evidence="1">DUF5689 domain-containing protein</fullName>
    </recommendedName>
</protein>
<evidence type="ECO:0000259" key="1">
    <source>
        <dbReference type="Pfam" id="PF18942"/>
    </source>
</evidence>
<name>A0A2W5GS17_9SPHI</name>
<dbReference type="AlphaFoldDB" id="A0A2W5GS17"/>
<evidence type="ECO:0000313" key="2">
    <source>
        <dbReference type="EMBL" id="PZP44799.1"/>
    </source>
</evidence>
<dbReference type="Pfam" id="PF18942">
    <property type="entry name" value="DUF5689"/>
    <property type="match status" value="2"/>
</dbReference>
<sequence length="419" mass="43808">MATMQLKKYFSKLSLRHTIAMASVVAAMLLVLASCRKKFDEPPYNSGDPDITTNATIASVKKTFDNSGSASYTFTDSLVFSAIVISSDSAGNVYKTLYVEDSTGGMNIQIDASNLYSNYPKGMRVFVKMAGLSMNKYGGSYEIGQGFSSSRLVRIASSVMSDYIIAGSTGHVVAPVVFDKISSITDAYQSMLIQINDVQFSDVNAYYADSTKTIGYVSNTVTNCSGESAVVYTSSYASFAGTKVASGKGPITAIYVPYNTTKELILNDLNATASMTGARCGASTGTISSIADLRASYTGSDVNYSSGSVSGVVISNSANESTGNIRIVQEDNAAGILVYLPSSTTTYSVGDKVTINLAGSTLTSYNGELELKSATLTVTGTGATVTPLVTTLAAIVKAGSSWSTRLVSVPSLTVSTSST</sequence>
<dbReference type="PROSITE" id="PS51257">
    <property type="entry name" value="PROKAR_LIPOPROTEIN"/>
    <property type="match status" value="1"/>
</dbReference>
<evidence type="ECO:0000313" key="3">
    <source>
        <dbReference type="Proteomes" id="UP000249645"/>
    </source>
</evidence>
<accession>A0A2W5GS17</accession>
<organism evidence="2 3">
    <name type="scientific">Pseudopedobacter saltans</name>
    <dbReference type="NCBI Taxonomy" id="151895"/>
    <lineage>
        <taxon>Bacteria</taxon>
        <taxon>Pseudomonadati</taxon>
        <taxon>Bacteroidota</taxon>
        <taxon>Sphingobacteriia</taxon>
        <taxon>Sphingobacteriales</taxon>
        <taxon>Sphingobacteriaceae</taxon>
        <taxon>Pseudopedobacter</taxon>
    </lineage>
</organism>
<dbReference type="InterPro" id="IPR043744">
    <property type="entry name" value="DUF5689"/>
</dbReference>
<reference evidence="2 3" key="1">
    <citation type="submission" date="2017-11" db="EMBL/GenBank/DDBJ databases">
        <title>Infants hospitalized years apart are colonized by the same room-sourced microbial strains.</title>
        <authorList>
            <person name="Brooks B."/>
            <person name="Olm M.R."/>
            <person name="Firek B.A."/>
            <person name="Baker R."/>
            <person name="Thomas B.C."/>
            <person name="Morowitz M.J."/>
            <person name="Banfield J.F."/>
        </authorList>
    </citation>
    <scope>NUCLEOTIDE SEQUENCE [LARGE SCALE GENOMIC DNA]</scope>
    <source>
        <strain evidence="2">S2_009_000_R2_76</strain>
    </source>
</reference>
<gene>
    <name evidence="2" type="ORF">DI598_14075</name>
</gene>